<organism evidence="1 2">
    <name type="scientific">Pseudomonas moorei</name>
    <dbReference type="NCBI Taxonomy" id="395599"/>
    <lineage>
        <taxon>Bacteria</taxon>
        <taxon>Pseudomonadati</taxon>
        <taxon>Pseudomonadota</taxon>
        <taxon>Gammaproteobacteria</taxon>
        <taxon>Pseudomonadales</taxon>
        <taxon>Pseudomonadaceae</taxon>
        <taxon>Pseudomonas</taxon>
    </lineage>
</organism>
<dbReference type="EMBL" id="FNKJ01000004">
    <property type="protein sequence ID" value="SDR47106.1"/>
    <property type="molecule type" value="Genomic_DNA"/>
</dbReference>
<name>A0A1H1JBT8_9PSED</name>
<reference evidence="2" key="1">
    <citation type="submission" date="2016-10" db="EMBL/GenBank/DDBJ databases">
        <authorList>
            <person name="Varghese N."/>
            <person name="Submissions S."/>
        </authorList>
    </citation>
    <scope>NUCLEOTIDE SEQUENCE [LARGE SCALE GENOMIC DNA]</scope>
    <source>
        <strain evidence="2">BS3775</strain>
    </source>
</reference>
<dbReference type="Proteomes" id="UP000199570">
    <property type="component" value="Unassembled WGS sequence"/>
</dbReference>
<accession>A0A1H1JBT8</accession>
<keyword evidence="2" id="KW-1185">Reference proteome</keyword>
<proteinExistence type="predicted"/>
<gene>
    <name evidence="1" type="ORF">SAMN04490195_6162</name>
</gene>
<dbReference type="AlphaFoldDB" id="A0A1H1JBT8"/>
<evidence type="ECO:0000313" key="1">
    <source>
        <dbReference type="EMBL" id="SDR47106.1"/>
    </source>
</evidence>
<evidence type="ECO:0000313" key="2">
    <source>
        <dbReference type="Proteomes" id="UP000199570"/>
    </source>
</evidence>
<protein>
    <submittedName>
        <fullName evidence="1">Uncharacterized protein</fullName>
    </submittedName>
</protein>
<sequence length="32" mass="3633">MNIGLIRYLTLAQLVQNAITDIEISDKSERLT</sequence>